<dbReference type="GO" id="GO:0033194">
    <property type="term" value="P:response to hydroperoxide"/>
    <property type="evidence" value="ECO:0007669"/>
    <property type="project" value="TreeGrafter"/>
</dbReference>
<comment type="caution">
    <text evidence="1">The sequence shown here is derived from an EMBL/GenBank/DDBJ whole genome shotgun (WGS) entry which is preliminary data.</text>
</comment>
<sequence length="265" mass="27785">MLILLPPSEGKAAPRRGKPLALDALDFAGLAGARTAVLEALVDLCATDPAKAAEVLGLGPTQAAHVDANAALLGAPAARADRVYTGVLYDALGLTELEGPARTRATRWLAIMSSAFGVVRPNDPIPAYRLSGDTNLPGIGIVSSFWRDHLDAVLTPAAGNGLVVDLRSGMYAGFWRPPAAIGPKVATMRVLHEVGTERKVVSHFNKATKGRIVRDLLLDGSKPRTPAALAEHLGGLGWHVELGQPKLDRSGTGAGQQLDVIVREL</sequence>
<keyword evidence="2" id="KW-1185">Reference proteome</keyword>
<proteinExistence type="predicted"/>
<gene>
    <name evidence="1" type="primary">yaaA</name>
    <name evidence="1" type="ORF">EFK50_07440</name>
</gene>
<dbReference type="InterPro" id="IPR005583">
    <property type="entry name" value="YaaA"/>
</dbReference>
<organism evidence="1 2">
    <name type="scientific">Nocardioides marmoriginsengisoli</name>
    <dbReference type="NCBI Taxonomy" id="661483"/>
    <lineage>
        <taxon>Bacteria</taxon>
        <taxon>Bacillati</taxon>
        <taxon>Actinomycetota</taxon>
        <taxon>Actinomycetes</taxon>
        <taxon>Propionibacteriales</taxon>
        <taxon>Nocardioidaceae</taxon>
        <taxon>Nocardioides</taxon>
    </lineage>
</organism>
<dbReference type="RefSeq" id="WP_123226928.1">
    <property type="nucleotide sequence ID" value="NZ_RJSE01000005.1"/>
</dbReference>
<name>A0A3N0CLN9_9ACTN</name>
<dbReference type="PANTHER" id="PTHR30283:SF4">
    <property type="entry name" value="PEROXIDE STRESS RESISTANCE PROTEIN YAAA"/>
    <property type="match status" value="1"/>
</dbReference>
<accession>A0A3N0CLN9</accession>
<evidence type="ECO:0000313" key="2">
    <source>
        <dbReference type="Proteomes" id="UP000267128"/>
    </source>
</evidence>
<dbReference type="OrthoDB" id="3210767at2"/>
<dbReference type="Pfam" id="PF03883">
    <property type="entry name" value="H2O2_YaaD"/>
    <property type="match status" value="1"/>
</dbReference>
<dbReference type="EMBL" id="RJSE01000005">
    <property type="protein sequence ID" value="RNL64352.1"/>
    <property type="molecule type" value="Genomic_DNA"/>
</dbReference>
<dbReference type="GO" id="GO:0005829">
    <property type="term" value="C:cytosol"/>
    <property type="evidence" value="ECO:0007669"/>
    <property type="project" value="TreeGrafter"/>
</dbReference>
<evidence type="ECO:0000313" key="1">
    <source>
        <dbReference type="EMBL" id="RNL64352.1"/>
    </source>
</evidence>
<dbReference type="AlphaFoldDB" id="A0A3N0CLN9"/>
<dbReference type="Proteomes" id="UP000267128">
    <property type="component" value="Unassembled WGS sequence"/>
</dbReference>
<dbReference type="PANTHER" id="PTHR30283">
    <property type="entry name" value="PEROXIDE STRESS RESPONSE PROTEIN YAAA"/>
    <property type="match status" value="1"/>
</dbReference>
<protein>
    <submittedName>
        <fullName evidence="1">Peroxide stress protein YaaA</fullName>
    </submittedName>
</protein>
<reference evidence="1 2" key="1">
    <citation type="submission" date="2018-11" db="EMBL/GenBank/DDBJ databases">
        <authorList>
            <person name="Li F."/>
        </authorList>
    </citation>
    <scope>NUCLEOTIDE SEQUENCE [LARGE SCALE GENOMIC DNA]</scope>
    <source>
        <strain evidence="1 2">Gsoil 097</strain>
    </source>
</reference>
<dbReference type="NCBIfam" id="NF002545">
    <property type="entry name" value="PRK02101.2-3"/>
    <property type="match status" value="1"/>
</dbReference>